<dbReference type="Pfam" id="PF12028">
    <property type="entry name" value="DUF3515"/>
    <property type="match status" value="1"/>
</dbReference>
<protein>
    <submittedName>
        <fullName evidence="1">DUF3515 domain-containing protein</fullName>
    </submittedName>
</protein>
<gene>
    <name evidence="1" type="ORF">ACFQ3T_35870</name>
</gene>
<organism evidence="1 2">
    <name type="scientific">Saccharothrix hoggarensis</name>
    <dbReference type="NCBI Taxonomy" id="913853"/>
    <lineage>
        <taxon>Bacteria</taxon>
        <taxon>Bacillati</taxon>
        <taxon>Actinomycetota</taxon>
        <taxon>Actinomycetes</taxon>
        <taxon>Pseudonocardiales</taxon>
        <taxon>Pseudonocardiaceae</taxon>
        <taxon>Saccharothrix</taxon>
    </lineage>
</organism>
<proteinExistence type="predicted"/>
<comment type="caution">
    <text evidence="1">The sequence shown here is derived from an EMBL/GenBank/DDBJ whole genome shotgun (WGS) entry which is preliminary data.</text>
</comment>
<reference evidence="2" key="1">
    <citation type="journal article" date="2019" name="Int. J. Syst. Evol. Microbiol.">
        <title>The Global Catalogue of Microorganisms (GCM) 10K type strain sequencing project: providing services to taxonomists for standard genome sequencing and annotation.</title>
        <authorList>
            <consortium name="The Broad Institute Genomics Platform"/>
            <consortium name="The Broad Institute Genome Sequencing Center for Infectious Disease"/>
            <person name="Wu L."/>
            <person name="Ma J."/>
        </authorList>
    </citation>
    <scope>NUCLEOTIDE SEQUENCE [LARGE SCALE GENOMIC DNA]</scope>
    <source>
        <strain evidence="2">CCUG 60214</strain>
    </source>
</reference>
<accession>A0ABW3R648</accession>
<evidence type="ECO:0000313" key="1">
    <source>
        <dbReference type="EMBL" id="MFD1152547.1"/>
    </source>
</evidence>
<name>A0ABW3R648_9PSEU</name>
<keyword evidence="2" id="KW-1185">Reference proteome</keyword>
<sequence length="113" mass="11688">AELLSGGVTLPRRELASPAPAGALAWGDAAHQPVVLRCGLDRPAALTPTSVTRVISDVQWLEVAEGDSATWYVVDRPVYVALTVPSDAGTGPLQDVSATVRDTLARGPVDTTG</sequence>
<dbReference type="Proteomes" id="UP001597168">
    <property type="component" value="Unassembled WGS sequence"/>
</dbReference>
<dbReference type="EMBL" id="JBHTLK010000426">
    <property type="protein sequence ID" value="MFD1152547.1"/>
    <property type="molecule type" value="Genomic_DNA"/>
</dbReference>
<dbReference type="RefSeq" id="WP_380730489.1">
    <property type="nucleotide sequence ID" value="NZ_JBHTLK010000426.1"/>
</dbReference>
<evidence type="ECO:0000313" key="2">
    <source>
        <dbReference type="Proteomes" id="UP001597168"/>
    </source>
</evidence>
<dbReference type="InterPro" id="IPR021903">
    <property type="entry name" value="DUF3515"/>
</dbReference>
<feature type="non-terminal residue" evidence="1">
    <location>
        <position position="1"/>
    </location>
</feature>